<comment type="catalytic activity">
    <reaction evidence="19 20">
        <text>ATP + H2O = ADP + phosphate + H(+)</text>
        <dbReference type="Rhea" id="RHEA:13065"/>
        <dbReference type="ChEBI" id="CHEBI:15377"/>
        <dbReference type="ChEBI" id="CHEBI:15378"/>
        <dbReference type="ChEBI" id="CHEBI:30616"/>
        <dbReference type="ChEBI" id="CHEBI:43474"/>
        <dbReference type="ChEBI" id="CHEBI:456216"/>
        <dbReference type="EC" id="3.6.4.12"/>
    </reaction>
</comment>
<name>A0A656KIN8_BLUGR</name>
<evidence type="ECO:0000313" key="26">
    <source>
        <dbReference type="EMBL" id="EPQ64493.1"/>
    </source>
</evidence>
<evidence type="ECO:0000256" key="5">
    <source>
        <dbReference type="ARBA" id="ARBA00022722"/>
    </source>
</evidence>
<dbReference type="InterPro" id="IPR041677">
    <property type="entry name" value="DNA2/NAM7_AAA_11"/>
</dbReference>
<dbReference type="Pfam" id="PF13086">
    <property type="entry name" value="AAA_11"/>
    <property type="match status" value="2"/>
</dbReference>
<evidence type="ECO:0000256" key="3">
    <source>
        <dbReference type="ARBA" id="ARBA00022485"/>
    </source>
</evidence>
<dbReference type="GO" id="GO:0003677">
    <property type="term" value="F:DNA binding"/>
    <property type="evidence" value="ECO:0007669"/>
    <property type="project" value="UniProtKB-UniRule"/>
</dbReference>
<evidence type="ECO:0000256" key="6">
    <source>
        <dbReference type="ARBA" id="ARBA00022723"/>
    </source>
</evidence>
<evidence type="ECO:0000256" key="21">
    <source>
        <dbReference type="SAM" id="MobiDB-lite"/>
    </source>
</evidence>
<dbReference type="Pfam" id="PF08696">
    <property type="entry name" value="Dna2"/>
    <property type="match status" value="1"/>
</dbReference>
<dbReference type="EC" id="3.1.-.-" evidence="20"/>
<dbReference type="GO" id="GO:0005524">
    <property type="term" value="F:ATP binding"/>
    <property type="evidence" value="ECO:0007669"/>
    <property type="project" value="UniProtKB-UniRule"/>
</dbReference>
<keyword evidence="14 20" id="KW-0411">Iron-sulfur</keyword>
<dbReference type="PANTHER" id="PTHR10887">
    <property type="entry name" value="DNA2/NAM7 HELICASE FAMILY"/>
    <property type="match status" value="1"/>
</dbReference>
<dbReference type="CDD" id="cd22318">
    <property type="entry name" value="DNA2_N-like"/>
    <property type="match status" value="1"/>
</dbReference>
<dbReference type="InterPro" id="IPR011604">
    <property type="entry name" value="PDDEXK-like_dom_sf"/>
</dbReference>
<dbReference type="Gene3D" id="3.40.50.300">
    <property type="entry name" value="P-loop containing nucleotide triphosphate hydrolases"/>
    <property type="match status" value="3"/>
</dbReference>
<dbReference type="CDD" id="cd18808">
    <property type="entry name" value="SF1_C_Upf1"/>
    <property type="match status" value="1"/>
</dbReference>
<keyword evidence="6 20" id="KW-0479">Metal-binding</keyword>
<gene>
    <name evidence="26" type="ORF">BGT96224_551</name>
</gene>
<dbReference type="InterPro" id="IPR026851">
    <property type="entry name" value="Dna2/JHS1_DEXXQ-box"/>
</dbReference>
<evidence type="ECO:0000256" key="14">
    <source>
        <dbReference type="ARBA" id="ARBA00023014"/>
    </source>
</evidence>
<keyword evidence="4 20" id="KW-0235">DNA replication</keyword>
<keyword evidence="11 20" id="KW-0347">Helicase</keyword>
<dbReference type="EC" id="3.6.4.12" evidence="20"/>
<dbReference type="GO" id="GO:0051539">
    <property type="term" value="F:4 iron, 4 sulfur cluster binding"/>
    <property type="evidence" value="ECO:0007669"/>
    <property type="project" value="UniProtKB-UniRule"/>
</dbReference>
<dbReference type="GO" id="GO:0005694">
    <property type="term" value="C:chromosome"/>
    <property type="evidence" value="ECO:0007669"/>
    <property type="project" value="UniProtKB-SubCell"/>
</dbReference>
<dbReference type="InterPro" id="IPR045055">
    <property type="entry name" value="DNA2/NAM7-like"/>
</dbReference>
<dbReference type="InterPro" id="IPR041679">
    <property type="entry name" value="DNA2/NAM7-like_C"/>
</dbReference>
<evidence type="ECO:0000259" key="22">
    <source>
        <dbReference type="Pfam" id="PF01930"/>
    </source>
</evidence>
<keyword evidence="3 20" id="KW-0004">4Fe-4S</keyword>
<proteinExistence type="inferred from homology"/>
<evidence type="ECO:0000256" key="19">
    <source>
        <dbReference type="ARBA" id="ARBA00047995"/>
    </source>
</evidence>
<evidence type="ECO:0000313" key="27">
    <source>
        <dbReference type="Proteomes" id="UP000053110"/>
    </source>
</evidence>
<evidence type="ECO:0000256" key="15">
    <source>
        <dbReference type="ARBA" id="ARBA00023125"/>
    </source>
</evidence>
<dbReference type="GO" id="GO:0016887">
    <property type="term" value="F:ATP hydrolysis activity"/>
    <property type="evidence" value="ECO:0007669"/>
    <property type="project" value="RHEA"/>
</dbReference>
<sequence length="1668" mass="187009">MPLQKSFSDTNYSSRSKVKLLLLKLSFESDKISQQNRSQWNRNKSFSENQAPKAESKPLQEKPPIPISSVTKNKLSNFQFNGYFDADNKIKATSEGLGNEEKENISRDIVEKAEERTTSLGVPINKHDNVSASTLQENPSTPCSKLALPDLIGMGDVRRSVHEVSPDDKIEWDHNKGIGQDNGPRFGAIRTARKRARSSSPVASSPLLASHQFDPGTELWGRFSVNKPELSTQRGPSIPVLAHLMQTSSPKPTHGSMTPRTTIKFRRAQSCGNQFPQRRDSVGGSFNDALKNSAKVCPSKLAVLIERVQEGFTQPKLSYPASKFHTKPDCGLELDNFNPESLHLAEIPCKSFSDTKRLDDGKIPKDPIDKTLSSATRASSDYGDFDDDELDASLIEVFGIEQGIPIHQSPNNLTASINPVPLLTVQQATPTSHSTLPRKDDSSRSCQPVSNDEVCDFDDSEDDIFSADLEILVSQYDKRPIEKSPLTITKTSPKLPKLESSPARNESEDEFADGDLNDADFVAVEATCQTPNSRTALLNQKVGAIQRYLVTKVMDSVYEDSLSRQSNEKILMLSDGRTIDLRVVHLRGIWLDTPVPIEAYVHIIGRFDCTGRCIVDNENNLLILHPDHLISSTVVADSFGCIRRAILQERVKATSEKTAPLVYGTILHEIFQSAMQSNRWDTKWLDNIIQEITTRHLEDLYTIKVHVVEAIKHLKTKMPELQSWAGLFVSPQPKPGAHLKLSNGGTALMCISKLLEVEQHVWSPMYGIKGNIDATVQVTIKDRKENRTLTVPFEVKTGKNQSISHRAQTTLYNLLLSDRYDVNIADGILYYMETSETIRIPAVRHDICHMIMQRNRLACHAMERNSKLPSMLKNDNLCNSCYAKIPCLIYHKFVDEAESETYKLKATFSDLLKHLTPRHKEFFLKWDDLLMKEEKEISKFRRELWTMLSSEREKLGRCFSHVIIQSNTFSEDKNYSKINRFQYTMIKAKPTSSFSFLDSQMTVGDPIVISDENGHFALANGFVIRVLRHEITVKVDRRLYNEWTRQPGFDALNNQVFGDRTQDSEQGTHSDGGEGLKRSLVYYRLDKDELSNGMATIRNNLIRIMVDEPSGSRHIRDLIVDLKKPQFRNNPTSLLLQDSELVNVDQKEAIQKVMNAEDYALVLGMPGTGKTTTIAHIIRALVSRGKSVLLTSYTHTAVDNILLKLKHDGIMILRLGQISKVIPEVQGFVTLAASPKHSFEEIQRCWHGTPVVATTCLGINHAVFSERTFDYCIVDEASQITLPVCLGPIRLARTFVLVGDHFQLPPLVRNEEARKGGLDISLFKHLSDMHPSSVVYLEHQYRMCEEVMTLSNCLIYGGRLKCGNTQVSQREISIPDIRGLENHHFSPLTLHRSQSCVCPGLTSSSCWLHELIKPSTKVSFINTDPLLPLAREEAKGNRIVNPTEAKICNYLVQGLLSVGISASSIGVMTHYRSQLALLKHSLCAQSQVEMHTTDRFQGRDKEVIILSLVRSNEAKSIGELLKDWRRINVAFTRARTKLLVIGSRQTLKGSGPSAHSDEEMVARFVKLMESRDWVFDLPAEALENHVFGDMMASVSGSSAGQLDFSSQAKRRPDPSEADGPGVAMPKRRALGPSLTRVSGPKRIRGQRPFQIPIVGLLRDIMYEAVPEA</sequence>
<dbReference type="InterPro" id="IPR027417">
    <property type="entry name" value="P-loop_NTPase"/>
</dbReference>
<dbReference type="Proteomes" id="UP000053110">
    <property type="component" value="Unassembled WGS sequence"/>
</dbReference>
<feature type="domain" description="DNA2/NAM7 helicase-like C-terminal" evidence="25">
    <location>
        <begin position="1318"/>
        <end position="1544"/>
    </location>
</feature>
<dbReference type="Pfam" id="PF01930">
    <property type="entry name" value="Cas_Cas4"/>
    <property type="match status" value="1"/>
</dbReference>
<evidence type="ECO:0000256" key="13">
    <source>
        <dbReference type="ARBA" id="ARBA00023004"/>
    </source>
</evidence>
<evidence type="ECO:0000259" key="24">
    <source>
        <dbReference type="Pfam" id="PF13086"/>
    </source>
</evidence>
<dbReference type="CDD" id="cd18041">
    <property type="entry name" value="DEXXQc_DNA2"/>
    <property type="match status" value="1"/>
</dbReference>
<feature type="region of interest" description="Disordered" evidence="21">
    <location>
        <begin position="484"/>
        <end position="513"/>
    </location>
</feature>
<feature type="region of interest" description="Disordered" evidence="21">
    <location>
        <begin position="31"/>
        <end position="70"/>
    </location>
</feature>
<dbReference type="InterPro" id="IPR014808">
    <property type="entry name" value="DNA_replication_fac_Dna2_N"/>
</dbReference>
<keyword evidence="13 20" id="KW-0408">Iron</keyword>
<dbReference type="GO" id="GO:0005737">
    <property type="term" value="C:cytoplasm"/>
    <property type="evidence" value="ECO:0007669"/>
    <property type="project" value="TreeGrafter"/>
</dbReference>
<evidence type="ECO:0000256" key="20">
    <source>
        <dbReference type="RuleBase" id="RU367041"/>
    </source>
</evidence>
<evidence type="ECO:0000256" key="2">
    <source>
        <dbReference type="ARBA" id="ARBA00007913"/>
    </source>
</evidence>
<protein>
    <recommendedName>
        <fullName evidence="20">DNA replication ATP-dependent helicase/nuclease</fullName>
        <ecNumber evidence="20">3.1.-.-</ecNumber>
        <ecNumber evidence="20">3.6.4.12</ecNumber>
    </recommendedName>
</protein>
<keyword evidence="17 20" id="KW-0539">Nucleus</keyword>
<evidence type="ECO:0000256" key="10">
    <source>
        <dbReference type="ARBA" id="ARBA00022801"/>
    </source>
</evidence>
<evidence type="ECO:0000256" key="12">
    <source>
        <dbReference type="ARBA" id="ARBA00022840"/>
    </source>
</evidence>
<dbReference type="FunFam" id="3.90.320.10:FF:000001">
    <property type="entry name" value="DNA replication helicase Dna2"/>
    <property type="match status" value="1"/>
</dbReference>
<feature type="region of interest" description="Disordered" evidence="21">
    <location>
        <begin position="1598"/>
        <end position="1642"/>
    </location>
</feature>
<comment type="subcellular location">
    <subcellularLocation>
        <location evidence="20">Nucleus</location>
    </subcellularLocation>
    <subcellularLocation>
        <location evidence="20">Chromosome</location>
    </subcellularLocation>
</comment>
<keyword evidence="8" id="KW-0255">Endonuclease</keyword>
<keyword evidence="9 20" id="KW-0227">DNA damage</keyword>
<keyword evidence="18 20" id="KW-0511">Multifunctional enzyme</keyword>
<evidence type="ECO:0000256" key="16">
    <source>
        <dbReference type="ARBA" id="ARBA00023204"/>
    </source>
</evidence>
<dbReference type="FunFam" id="3.40.50.300:FF:000789">
    <property type="entry name" value="DNA replication ATP-dependent helicase/nuclease DNA2"/>
    <property type="match status" value="1"/>
</dbReference>
<keyword evidence="20" id="KW-0158">Chromosome</keyword>
<keyword evidence="7 20" id="KW-0547">Nucleotide-binding</keyword>
<keyword evidence="5 20" id="KW-0540">Nuclease</keyword>
<evidence type="ECO:0000256" key="8">
    <source>
        <dbReference type="ARBA" id="ARBA00022759"/>
    </source>
</evidence>
<keyword evidence="16 20" id="KW-0234">DNA repair</keyword>
<dbReference type="GO" id="GO:0033567">
    <property type="term" value="P:DNA replication, Okazaki fragment processing"/>
    <property type="evidence" value="ECO:0007669"/>
    <property type="project" value="UniProtKB-UniRule"/>
</dbReference>
<dbReference type="GO" id="GO:0017116">
    <property type="term" value="F:single-stranded DNA helicase activity"/>
    <property type="evidence" value="ECO:0007669"/>
    <property type="project" value="UniProtKB-UniRule"/>
</dbReference>
<dbReference type="GO" id="GO:0006281">
    <property type="term" value="P:DNA repair"/>
    <property type="evidence" value="ECO:0007669"/>
    <property type="project" value="UniProtKB-KW"/>
</dbReference>
<dbReference type="GO" id="GO:0005634">
    <property type="term" value="C:nucleus"/>
    <property type="evidence" value="ECO:0007669"/>
    <property type="project" value="UniProtKB-SubCell"/>
</dbReference>
<comment type="cofactor">
    <cofactor evidence="1">
        <name>[4Fe-4S] cluster</name>
        <dbReference type="ChEBI" id="CHEBI:49883"/>
    </cofactor>
</comment>
<dbReference type="InterPro" id="IPR047187">
    <property type="entry name" value="SF1_C_Upf1"/>
</dbReference>
<evidence type="ECO:0000256" key="17">
    <source>
        <dbReference type="ARBA" id="ARBA00023242"/>
    </source>
</evidence>
<dbReference type="EMBL" id="KE375058">
    <property type="protein sequence ID" value="EPQ64493.1"/>
    <property type="molecule type" value="Genomic_DNA"/>
</dbReference>
<comment type="similarity">
    <text evidence="2 20">Belongs to the DNA2/NAM7 helicase family.</text>
</comment>
<comment type="function">
    <text evidence="20">Key enzyme involved in DNA replication and DNA repair. Involved in Okazaki fragments processing by cleaving long flaps that escape FEN1: flaps that are longer than 27 nucleotides are coated by replication protein A complex (RPA), leading to recruit DNA2 which cleaves the flap until it is too short to bind RPA and becomes a substrate for FEN1. Also involved in 5'-end resection of DNA during double-strand break (DSB) repair by mediating the cleavage of 5'-ssDNA.</text>
</comment>
<dbReference type="GO" id="GO:0017108">
    <property type="term" value="F:5'-flap endonuclease activity"/>
    <property type="evidence" value="ECO:0007669"/>
    <property type="project" value="UniProtKB-UniRule"/>
</dbReference>
<feature type="domain" description="DUF83" evidence="22">
    <location>
        <begin position="786"/>
        <end position="887"/>
    </location>
</feature>
<dbReference type="SUPFAM" id="SSF52540">
    <property type="entry name" value="P-loop containing nucleoside triphosphate hydrolases"/>
    <property type="match status" value="1"/>
</dbReference>
<dbReference type="InterPro" id="IPR022765">
    <property type="entry name" value="Dna2/Cas4_DUF83"/>
</dbReference>
<feature type="compositionally biased region" description="Polar residues" evidence="21">
    <location>
        <begin position="32"/>
        <end position="50"/>
    </location>
</feature>
<reference evidence="27" key="1">
    <citation type="journal article" date="2013" name="Nat. Genet.">
        <title>The wheat powdery mildew genome shows the unique evolution of an obligate biotroph.</title>
        <authorList>
            <person name="Wicker T."/>
            <person name="Oberhaensli S."/>
            <person name="Parlange F."/>
            <person name="Buchmann J.P."/>
            <person name="Shatalina M."/>
            <person name="Roffler S."/>
            <person name="Ben-David R."/>
            <person name="Dolezel J."/>
            <person name="Simkova H."/>
            <person name="Schulze-Lefert P."/>
            <person name="Spanu P.D."/>
            <person name="Bruggmann R."/>
            <person name="Amselem J."/>
            <person name="Quesneville H."/>
            <person name="Ver Loren van Themaat E."/>
            <person name="Paape T."/>
            <person name="Shimizu K.K."/>
            <person name="Keller B."/>
        </authorList>
    </citation>
    <scope>NUCLEOTIDE SEQUENCE [LARGE SCALE GENOMIC DNA]</scope>
    <source>
        <strain evidence="27">96224</strain>
    </source>
</reference>
<evidence type="ECO:0000259" key="25">
    <source>
        <dbReference type="Pfam" id="PF13087"/>
    </source>
</evidence>
<evidence type="ECO:0000256" key="4">
    <source>
        <dbReference type="ARBA" id="ARBA00022705"/>
    </source>
</evidence>
<dbReference type="PANTHER" id="PTHR10887:SF433">
    <property type="entry name" value="DNA REPLICATION ATP-DEPENDENT HELICASE_NUCLEASE DNA2"/>
    <property type="match status" value="1"/>
</dbReference>
<evidence type="ECO:0000256" key="11">
    <source>
        <dbReference type="ARBA" id="ARBA00022806"/>
    </source>
</evidence>
<feature type="domain" description="DNA replication factor Dna2 N-terminal" evidence="23">
    <location>
        <begin position="581"/>
        <end position="778"/>
    </location>
</feature>
<feature type="compositionally biased region" description="Polar residues" evidence="21">
    <location>
        <begin position="1598"/>
        <end position="1607"/>
    </location>
</feature>
<evidence type="ECO:0000256" key="9">
    <source>
        <dbReference type="ARBA" id="ARBA00022763"/>
    </source>
</evidence>
<keyword evidence="10 20" id="KW-0378">Hydrolase</keyword>
<organism evidence="26 27">
    <name type="scientific">Blumeria graminis f. sp. tritici 96224</name>
    <dbReference type="NCBI Taxonomy" id="1268274"/>
    <lineage>
        <taxon>Eukaryota</taxon>
        <taxon>Fungi</taxon>
        <taxon>Dikarya</taxon>
        <taxon>Ascomycota</taxon>
        <taxon>Pezizomycotina</taxon>
        <taxon>Leotiomycetes</taxon>
        <taxon>Erysiphales</taxon>
        <taxon>Erysiphaceae</taxon>
        <taxon>Blumeria</taxon>
    </lineage>
</organism>
<dbReference type="Gene3D" id="3.90.320.10">
    <property type="match status" value="1"/>
</dbReference>
<keyword evidence="12 20" id="KW-0067">ATP-binding</keyword>
<dbReference type="GO" id="GO:0071932">
    <property type="term" value="P:replication fork reversal"/>
    <property type="evidence" value="ECO:0007669"/>
    <property type="project" value="TreeGrafter"/>
</dbReference>
<feature type="domain" description="DNA2/NAM7 helicase helicase" evidence="24">
    <location>
        <begin position="1243"/>
        <end position="1308"/>
    </location>
</feature>
<feature type="domain" description="DNA2/NAM7 helicase helicase" evidence="24">
    <location>
        <begin position="1142"/>
        <end position="1226"/>
    </location>
</feature>
<dbReference type="FunFam" id="3.40.50.300:FF:001170">
    <property type="entry name" value="DNA replication helicase Dna2"/>
    <property type="match status" value="1"/>
</dbReference>
<keyword evidence="15 20" id="KW-0238">DNA-binding</keyword>
<accession>A0A656KIN8</accession>
<evidence type="ECO:0000256" key="1">
    <source>
        <dbReference type="ARBA" id="ARBA00001966"/>
    </source>
</evidence>
<dbReference type="Pfam" id="PF13087">
    <property type="entry name" value="AAA_12"/>
    <property type="match status" value="1"/>
</dbReference>
<dbReference type="OrthoDB" id="6513042at2759"/>
<dbReference type="GO" id="GO:0046872">
    <property type="term" value="F:metal ion binding"/>
    <property type="evidence" value="ECO:0007669"/>
    <property type="project" value="UniProtKB-UniRule"/>
</dbReference>
<feature type="region of interest" description="Disordered" evidence="21">
    <location>
        <begin position="428"/>
        <end position="453"/>
    </location>
</feature>
<evidence type="ECO:0000256" key="7">
    <source>
        <dbReference type="ARBA" id="ARBA00022741"/>
    </source>
</evidence>
<evidence type="ECO:0000259" key="23">
    <source>
        <dbReference type="Pfam" id="PF08696"/>
    </source>
</evidence>
<evidence type="ECO:0000256" key="18">
    <source>
        <dbReference type="ARBA" id="ARBA00023268"/>
    </source>
</evidence>